<sequence length="125" mass="13903">MSQKKVLVVDDSNLLHRMFDMMLRRYTLVHAFDGRQGLERLAEHRDVDLVLLDINMPRMNGLEFLAAAKADAALARIPVVIITTEGTEDDTRRGLEAGAVAYVKKPFRNEEVLAVVQRLTAGAAA</sequence>
<dbReference type="PROSITE" id="PS50110">
    <property type="entry name" value="RESPONSE_REGULATORY"/>
    <property type="match status" value="1"/>
</dbReference>
<dbReference type="PANTHER" id="PTHR44591:SF23">
    <property type="entry name" value="CHEY SUBFAMILY"/>
    <property type="match status" value="1"/>
</dbReference>
<evidence type="ECO:0000256" key="2">
    <source>
        <dbReference type="PROSITE-ProRule" id="PRU00169"/>
    </source>
</evidence>
<proteinExistence type="predicted"/>
<keyword evidence="1 2" id="KW-0597">Phosphoprotein</keyword>
<dbReference type="InterPro" id="IPR050595">
    <property type="entry name" value="Bact_response_regulator"/>
</dbReference>
<evidence type="ECO:0000256" key="1">
    <source>
        <dbReference type="ARBA" id="ARBA00022553"/>
    </source>
</evidence>
<dbReference type="InterPro" id="IPR001789">
    <property type="entry name" value="Sig_transdc_resp-reg_receiver"/>
</dbReference>
<dbReference type="SMART" id="SM00448">
    <property type="entry name" value="REC"/>
    <property type="match status" value="1"/>
</dbReference>
<dbReference type="PANTHER" id="PTHR44591">
    <property type="entry name" value="STRESS RESPONSE REGULATOR PROTEIN 1"/>
    <property type="match status" value="1"/>
</dbReference>
<feature type="domain" description="Response regulatory" evidence="3">
    <location>
        <begin position="5"/>
        <end position="120"/>
    </location>
</feature>
<evidence type="ECO:0000259" key="3">
    <source>
        <dbReference type="PROSITE" id="PS50110"/>
    </source>
</evidence>
<dbReference type="Proteomes" id="UP001162734">
    <property type="component" value="Chromosome"/>
</dbReference>
<dbReference type="RefSeq" id="WP_248340777.1">
    <property type="nucleotide sequence ID" value="NZ_AP025592.1"/>
</dbReference>
<accession>A0ABM7XB84</accession>
<keyword evidence="5" id="KW-1185">Reference proteome</keyword>
<dbReference type="InterPro" id="IPR011006">
    <property type="entry name" value="CheY-like_superfamily"/>
</dbReference>
<dbReference type="Pfam" id="PF00072">
    <property type="entry name" value="Response_reg"/>
    <property type="match status" value="1"/>
</dbReference>
<feature type="modified residue" description="4-aspartylphosphate" evidence="2">
    <location>
        <position position="53"/>
    </location>
</feature>
<organism evidence="4 5">
    <name type="scientific">Anaeromyxobacter paludicola</name>
    <dbReference type="NCBI Taxonomy" id="2918171"/>
    <lineage>
        <taxon>Bacteria</taxon>
        <taxon>Pseudomonadati</taxon>
        <taxon>Myxococcota</taxon>
        <taxon>Myxococcia</taxon>
        <taxon>Myxococcales</taxon>
        <taxon>Cystobacterineae</taxon>
        <taxon>Anaeromyxobacteraceae</taxon>
        <taxon>Anaeromyxobacter</taxon>
    </lineage>
</organism>
<dbReference type="SUPFAM" id="SSF52172">
    <property type="entry name" value="CheY-like"/>
    <property type="match status" value="1"/>
</dbReference>
<evidence type="ECO:0000313" key="5">
    <source>
        <dbReference type="Proteomes" id="UP001162734"/>
    </source>
</evidence>
<reference evidence="5" key="1">
    <citation type="journal article" date="2022" name="Int. J. Syst. Evol. Microbiol.">
        <title>Anaeromyxobacter oryzae sp. nov., Anaeromyxobacter diazotrophicus sp. nov. and Anaeromyxobacter paludicola sp. nov., isolated from paddy soils.</title>
        <authorList>
            <person name="Itoh H."/>
            <person name="Xu Z."/>
            <person name="Mise K."/>
            <person name="Masuda Y."/>
            <person name="Ushijima N."/>
            <person name="Hayakawa C."/>
            <person name="Shiratori Y."/>
            <person name="Senoo K."/>
        </authorList>
    </citation>
    <scope>NUCLEOTIDE SEQUENCE [LARGE SCALE GENOMIC DNA]</scope>
    <source>
        <strain evidence="5">Red630</strain>
    </source>
</reference>
<dbReference type="Gene3D" id="3.40.50.2300">
    <property type="match status" value="1"/>
</dbReference>
<evidence type="ECO:0000313" key="4">
    <source>
        <dbReference type="EMBL" id="BDG09116.1"/>
    </source>
</evidence>
<name>A0ABM7XB84_9BACT</name>
<gene>
    <name evidence="4" type="ORF">AMPC_22290</name>
</gene>
<protein>
    <submittedName>
        <fullName evidence="4">Response regulator</fullName>
    </submittedName>
</protein>
<dbReference type="EMBL" id="AP025592">
    <property type="protein sequence ID" value="BDG09116.1"/>
    <property type="molecule type" value="Genomic_DNA"/>
</dbReference>